<keyword evidence="1" id="KW-0732">Signal</keyword>
<feature type="chain" id="PRO_5041377828" evidence="1">
    <location>
        <begin position="29"/>
        <end position="99"/>
    </location>
</feature>
<feature type="signal peptide" evidence="1">
    <location>
        <begin position="1"/>
        <end position="28"/>
    </location>
</feature>
<comment type="caution">
    <text evidence="2">The sequence shown here is derived from an EMBL/GenBank/DDBJ whole genome shotgun (WGS) entry which is preliminary data.</text>
</comment>
<proteinExistence type="predicted"/>
<dbReference type="EMBL" id="MU806560">
    <property type="protein sequence ID" value="KAJ3834241.1"/>
    <property type="molecule type" value="Genomic_DNA"/>
</dbReference>
<protein>
    <submittedName>
        <fullName evidence="2">Uncharacterized protein</fullName>
    </submittedName>
</protein>
<keyword evidence="3" id="KW-1185">Reference proteome</keyword>
<dbReference type="AlphaFoldDB" id="A0AA38U8P7"/>
<evidence type="ECO:0000313" key="2">
    <source>
        <dbReference type="EMBL" id="KAJ3834241.1"/>
    </source>
</evidence>
<sequence>MLHFSNWRVPIAAAMLCTSLPSITGVAAIPLERTNQFPSDATWFDVSISTQGQVDSANSTVSSLSKRDPTDSAHNQAWEDEWYRQLQVFSVPEAPMICI</sequence>
<accession>A0AA38U8P7</accession>
<reference evidence="2" key="1">
    <citation type="submission" date="2022-08" db="EMBL/GenBank/DDBJ databases">
        <authorList>
            <consortium name="DOE Joint Genome Institute"/>
            <person name="Min B."/>
            <person name="Riley R."/>
            <person name="Sierra-Patev S."/>
            <person name="Naranjo-Ortiz M."/>
            <person name="Looney B."/>
            <person name="Konkel Z."/>
            <person name="Slot J.C."/>
            <person name="Sakamoto Y."/>
            <person name="Steenwyk J.L."/>
            <person name="Rokas A."/>
            <person name="Carro J."/>
            <person name="Camarero S."/>
            <person name="Ferreira P."/>
            <person name="Molpeceres G."/>
            <person name="Ruiz-Duenas F.J."/>
            <person name="Serrano A."/>
            <person name="Henrissat B."/>
            <person name="Drula E."/>
            <person name="Hughes K.W."/>
            <person name="Mata J.L."/>
            <person name="Ishikawa N.K."/>
            <person name="Vargas-Isla R."/>
            <person name="Ushijima S."/>
            <person name="Smith C.A."/>
            <person name="Ahrendt S."/>
            <person name="Andreopoulos W."/>
            <person name="He G."/>
            <person name="Labutti K."/>
            <person name="Lipzen A."/>
            <person name="Ng V."/>
            <person name="Sandor L."/>
            <person name="Barry K."/>
            <person name="Martinez A.T."/>
            <person name="Xiao Y."/>
            <person name="Gibbons J.G."/>
            <person name="Terashima K."/>
            <person name="Hibbett D.S."/>
            <person name="Grigoriev I.V."/>
        </authorList>
    </citation>
    <scope>NUCLEOTIDE SEQUENCE</scope>
    <source>
        <strain evidence="2">TFB9207</strain>
    </source>
</reference>
<gene>
    <name evidence="2" type="ORF">F5878DRAFT_368815</name>
</gene>
<organism evidence="2 3">
    <name type="scientific">Lentinula raphanica</name>
    <dbReference type="NCBI Taxonomy" id="153919"/>
    <lineage>
        <taxon>Eukaryota</taxon>
        <taxon>Fungi</taxon>
        <taxon>Dikarya</taxon>
        <taxon>Basidiomycota</taxon>
        <taxon>Agaricomycotina</taxon>
        <taxon>Agaricomycetes</taxon>
        <taxon>Agaricomycetidae</taxon>
        <taxon>Agaricales</taxon>
        <taxon>Marasmiineae</taxon>
        <taxon>Omphalotaceae</taxon>
        <taxon>Lentinula</taxon>
    </lineage>
</organism>
<dbReference type="Proteomes" id="UP001163846">
    <property type="component" value="Unassembled WGS sequence"/>
</dbReference>
<evidence type="ECO:0000256" key="1">
    <source>
        <dbReference type="SAM" id="SignalP"/>
    </source>
</evidence>
<evidence type="ECO:0000313" key="3">
    <source>
        <dbReference type="Proteomes" id="UP001163846"/>
    </source>
</evidence>
<name>A0AA38U8P7_9AGAR</name>